<comment type="caution">
    <text evidence="1">The sequence shown here is derived from an EMBL/GenBank/DDBJ whole genome shotgun (WGS) entry which is preliminary data.</text>
</comment>
<reference evidence="1 2" key="1">
    <citation type="submission" date="2018-02" db="EMBL/GenBank/DDBJ databases">
        <title>A novel lanthanide dependent methylotroph, Methylotenera sp. La3113.</title>
        <authorList>
            <person name="Lv H."/>
            <person name="Tani A."/>
        </authorList>
    </citation>
    <scope>NUCLEOTIDE SEQUENCE [LARGE SCALE GENOMIC DNA]</scope>
    <source>
        <strain evidence="1 2">La3113</strain>
    </source>
</reference>
<evidence type="ECO:0000313" key="1">
    <source>
        <dbReference type="EMBL" id="TFW71501.1"/>
    </source>
</evidence>
<evidence type="ECO:0008006" key="3">
    <source>
        <dbReference type="Google" id="ProtNLM"/>
    </source>
</evidence>
<protein>
    <recommendedName>
        <fullName evidence="3">IrrE N-terminal-like domain-containing protein</fullName>
    </recommendedName>
</protein>
<accession>A0A4Y9VSC7</accession>
<organism evidence="1 2">
    <name type="scientific">Methylotenera oryzisoli</name>
    <dbReference type="NCBI Taxonomy" id="2080758"/>
    <lineage>
        <taxon>Bacteria</taxon>
        <taxon>Pseudomonadati</taxon>
        <taxon>Pseudomonadota</taxon>
        <taxon>Betaproteobacteria</taxon>
        <taxon>Nitrosomonadales</taxon>
        <taxon>Methylophilaceae</taxon>
        <taxon>Methylotenera</taxon>
    </lineage>
</organism>
<name>A0A4Y9VSC7_9PROT</name>
<sequence length="211" mass="24634">MDLDLRKIKITLENSQALRDTYFDYYHNGKPYISVNDLLTIVETNLEKKVTLSFHEDHYKDHSMHSFVAVNSDGSFEICLLNGMTNCWNRFSLCKELFHVVLDCEDARNSSLPEHLIDFRSSIMDGAIEGSESSKSEILTEFAAMQFLFPYQRRLDCLKEIEARKDESIKSVYEDMAVRFRIPRLLVEDYLSPRLIEFFDSISWTGKSDSR</sequence>
<evidence type="ECO:0000313" key="2">
    <source>
        <dbReference type="Proteomes" id="UP000297706"/>
    </source>
</evidence>
<dbReference type="RefSeq" id="WP_135277046.1">
    <property type="nucleotide sequence ID" value="NZ_PQVH01000008.1"/>
</dbReference>
<dbReference type="EMBL" id="PQVH01000008">
    <property type="protein sequence ID" value="TFW71501.1"/>
    <property type="molecule type" value="Genomic_DNA"/>
</dbReference>
<dbReference type="Proteomes" id="UP000297706">
    <property type="component" value="Unassembled WGS sequence"/>
</dbReference>
<dbReference type="OrthoDB" id="8448751at2"/>
<proteinExistence type="predicted"/>
<dbReference type="AlphaFoldDB" id="A0A4Y9VSC7"/>
<keyword evidence="2" id="KW-1185">Reference proteome</keyword>
<gene>
    <name evidence="1" type="ORF">C3Y98_05230</name>
</gene>